<feature type="domain" description="Amidohydrolase 3" evidence="2">
    <location>
        <begin position="142"/>
        <end position="585"/>
    </location>
</feature>
<dbReference type="PANTHER" id="PTHR22642">
    <property type="entry name" value="IMIDAZOLONEPROPIONASE"/>
    <property type="match status" value="1"/>
</dbReference>
<dbReference type="Gene3D" id="3.10.310.70">
    <property type="match status" value="1"/>
</dbReference>
<dbReference type="Gene3D" id="2.30.40.10">
    <property type="entry name" value="Urease, subunit C, domain 1"/>
    <property type="match status" value="1"/>
</dbReference>
<organism evidence="3 4">
    <name type="scientific">Agaricus bisporus var. burnettii</name>
    <dbReference type="NCBI Taxonomy" id="192524"/>
    <lineage>
        <taxon>Eukaryota</taxon>
        <taxon>Fungi</taxon>
        <taxon>Dikarya</taxon>
        <taxon>Basidiomycota</taxon>
        <taxon>Agaricomycotina</taxon>
        <taxon>Agaricomycetes</taxon>
        <taxon>Agaricomycetidae</taxon>
        <taxon>Agaricales</taxon>
        <taxon>Agaricineae</taxon>
        <taxon>Agaricaceae</taxon>
        <taxon>Agaricus</taxon>
    </lineage>
</organism>
<dbReference type="PANTHER" id="PTHR22642:SF2">
    <property type="entry name" value="PROTEIN LONG AFTER FAR-RED 3"/>
    <property type="match status" value="1"/>
</dbReference>
<dbReference type="InterPro" id="IPR013108">
    <property type="entry name" value="Amidohydro_3"/>
</dbReference>
<protein>
    <recommendedName>
        <fullName evidence="2">Amidohydrolase 3 domain-containing protein</fullName>
    </recommendedName>
</protein>
<dbReference type="AlphaFoldDB" id="A0A8H7F7X7"/>
<comment type="caution">
    <text evidence="3">The sequence shown here is derived from an EMBL/GenBank/DDBJ whole genome shotgun (WGS) entry which is preliminary data.</text>
</comment>
<evidence type="ECO:0000313" key="3">
    <source>
        <dbReference type="EMBL" id="KAF7782456.1"/>
    </source>
</evidence>
<dbReference type="EMBL" id="JABXXO010000003">
    <property type="protein sequence ID" value="KAF7782456.1"/>
    <property type="molecule type" value="Genomic_DNA"/>
</dbReference>
<feature type="compositionally biased region" description="Polar residues" evidence="1">
    <location>
        <begin position="12"/>
        <end position="28"/>
    </location>
</feature>
<dbReference type="Gene3D" id="3.20.20.140">
    <property type="entry name" value="Metal-dependent hydrolases"/>
    <property type="match status" value="1"/>
</dbReference>
<evidence type="ECO:0000313" key="4">
    <source>
        <dbReference type="Proteomes" id="UP000629468"/>
    </source>
</evidence>
<evidence type="ECO:0000256" key="1">
    <source>
        <dbReference type="SAM" id="MobiDB-lite"/>
    </source>
</evidence>
<dbReference type="CDD" id="cd01300">
    <property type="entry name" value="YtcJ_like"/>
    <property type="match status" value="1"/>
</dbReference>
<dbReference type="GO" id="GO:0016810">
    <property type="term" value="F:hydrolase activity, acting on carbon-nitrogen (but not peptide) bonds"/>
    <property type="evidence" value="ECO:0007669"/>
    <property type="project" value="InterPro"/>
</dbReference>
<sequence length="627" mass="69174">MLPQQPPAISDSAVNGTKASNVTGQNKMKANGIQAPKVTKAKSRFFGRFGALIGLTSLWAAIRYSNWAPVSSYALCSREGDFIYTVDQNNTNVQCVVVQGAHISHTGSLSDLTGHSSSYPILGAIAQVFARPSLEIRFIPPGSIVVPGVSDSHAHILEYGASHEIPFEGSPTIADAVSRVRDAILNDPDTINNKTKWIRGSGWDHTVWSSLPSAGDLDADPYIRGRPVVLQSKDYHAVWVSREVIRLSLPLPDSVEGGVIVRDESGQPTGVFLDNAIRYIKQPDLTNDDLRKRFKIAVDHAYERGLTSIHDAGLDPVSLAFFKEQADNGLLPIRIYGMRHFNPNEAFWGNSTEIIIGTDEYRLTARSVKIFADGALRTGGAALYEPYYDNPDTSGFMRLDDDILFDAIRKFLQNGWQVNVHAIGDRANGLVLDAFEASLKGVNVTALRPRLEHAQMMTRNDMKRLGKLGVIASVQPTHAISDMWYAQDRLGPERVKLLYAFRSIIDSGARITFGSDFPVESMNPLSAFYAAITRVSPDGKSPHGPNGWFPEERLSRVEALRGMTIDPAYSSFTEDILGSIEAGKPFSTLKLWPLSLMVRQCMELWIVMSNGFVDWDGGSWGWICIRF</sequence>
<dbReference type="InterPro" id="IPR011059">
    <property type="entry name" value="Metal-dep_hydrolase_composite"/>
</dbReference>
<feature type="region of interest" description="Disordered" evidence="1">
    <location>
        <begin position="1"/>
        <end position="28"/>
    </location>
</feature>
<dbReference type="InterPro" id="IPR033932">
    <property type="entry name" value="YtcJ-like"/>
</dbReference>
<dbReference type="InterPro" id="IPR032466">
    <property type="entry name" value="Metal_Hydrolase"/>
</dbReference>
<dbReference type="SUPFAM" id="SSF51556">
    <property type="entry name" value="Metallo-dependent hydrolases"/>
    <property type="match status" value="1"/>
</dbReference>
<accession>A0A8H7F7X7</accession>
<dbReference type="Pfam" id="PF07969">
    <property type="entry name" value="Amidohydro_3"/>
    <property type="match status" value="1"/>
</dbReference>
<gene>
    <name evidence="3" type="ORF">Agabi119p4_1832</name>
</gene>
<name>A0A8H7F7X7_AGABI</name>
<evidence type="ECO:0000259" key="2">
    <source>
        <dbReference type="Pfam" id="PF07969"/>
    </source>
</evidence>
<dbReference type="Proteomes" id="UP000629468">
    <property type="component" value="Unassembled WGS sequence"/>
</dbReference>
<proteinExistence type="predicted"/>
<reference evidence="3 4" key="1">
    <citation type="journal article" name="Sci. Rep.">
        <title>Telomere-to-telomere assembled and centromere annotated genomes of the two main subspecies of the button mushroom Agaricus bisporus reveal especially polymorphic chromosome ends.</title>
        <authorList>
            <person name="Sonnenberg A.S.M."/>
            <person name="Sedaghat-Telgerd N."/>
            <person name="Lavrijssen B."/>
            <person name="Ohm R.A."/>
            <person name="Hendrickx P.M."/>
            <person name="Scholtmeijer K."/>
            <person name="Baars J.J.P."/>
            <person name="van Peer A."/>
        </authorList>
    </citation>
    <scope>NUCLEOTIDE SEQUENCE [LARGE SCALE GENOMIC DNA]</scope>
    <source>
        <strain evidence="3 4">H119_p4</strain>
    </source>
</reference>